<dbReference type="EMBL" id="BRPK01000012">
    <property type="protein sequence ID" value="GLB42677.1"/>
    <property type="molecule type" value="Genomic_DNA"/>
</dbReference>
<evidence type="ECO:0000313" key="2">
    <source>
        <dbReference type="EMBL" id="GLB42677.1"/>
    </source>
</evidence>
<dbReference type="InterPro" id="IPR056672">
    <property type="entry name" value="DUF7770"/>
</dbReference>
<sequence>MAFQGRCHDPRINLDGLSKAHLHLPITDINLCAHFEARGVCDERTDLSFRPKRGNHDEPPRANHFSFWLGFGANETVVLDVTQPGYPFNPYASDDYLNTNTCLVRFFSEKIPSALDMGCVYREQNVRQGITVAHIIELIKENERQGFLFLSNQKQKVGCRHWVHTIAKDLERAGITSRGYADAVLKHLQTYYGRYQVQGRGGRWLSGATWAPRSEFRCAEMQMGLFPSVRRYKY</sequence>
<dbReference type="AlphaFoldDB" id="A0A9P3PWR0"/>
<protein>
    <recommendedName>
        <fullName evidence="1">DUF7770 domain-containing protein</fullName>
    </recommendedName>
</protein>
<keyword evidence="3" id="KW-1185">Reference proteome</keyword>
<feature type="domain" description="DUF7770" evidence="1">
    <location>
        <begin position="57"/>
        <end position="194"/>
    </location>
</feature>
<evidence type="ECO:0000313" key="3">
    <source>
        <dbReference type="Proteomes" id="UP001063166"/>
    </source>
</evidence>
<dbReference type="Proteomes" id="UP001063166">
    <property type="component" value="Unassembled WGS sequence"/>
</dbReference>
<name>A0A9P3PWR0_LYOSH</name>
<comment type="caution">
    <text evidence="2">The sequence shown here is derived from an EMBL/GenBank/DDBJ whole genome shotgun (WGS) entry which is preliminary data.</text>
</comment>
<dbReference type="OrthoDB" id="2891886at2759"/>
<dbReference type="Pfam" id="PF24968">
    <property type="entry name" value="DUF7770"/>
    <property type="match status" value="1"/>
</dbReference>
<proteinExistence type="predicted"/>
<accession>A0A9P3PWR0</accession>
<evidence type="ECO:0000259" key="1">
    <source>
        <dbReference type="Pfam" id="PF24968"/>
    </source>
</evidence>
<reference evidence="2" key="1">
    <citation type="submission" date="2022-07" db="EMBL/GenBank/DDBJ databases">
        <title>The genome of Lyophyllum shimeji provides insight into the initial evolution of ectomycorrhizal fungal genome.</title>
        <authorList>
            <person name="Kobayashi Y."/>
            <person name="Shibata T."/>
            <person name="Hirakawa H."/>
            <person name="Shigenobu S."/>
            <person name="Nishiyama T."/>
            <person name="Yamada A."/>
            <person name="Hasebe M."/>
            <person name="Kawaguchi M."/>
        </authorList>
    </citation>
    <scope>NUCLEOTIDE SEQUENCE</scope>
    <source>
        <strain evidence="2">AT787</strain>
    </source>
</reference>
<organism evidence="2 3">
    <name type="scientific">Lyophyllum shimeji</name>
    <name type="common">Hon-shimeji</name>
    <name type="synonym">Tricholoma shimeji</name>
    <dbReference type="NCBI Taxonomy" id="47721"/>
    <lineage>
        <taxon>Eukaryota</taxon>
        <taxon>Fungi</taxon>
        <taxon>Dikarya</taxon>
        <taxon>Basidiomycota</taxon>
        <taxon>Agaricomycotina</taxon>
        <taxon>Agaricomycetes</taxon>
        <taxon>Agaricomycetidae</taxon>
        <taxon>Agaricales</taxon>
        <taxon>Tricholomatineae</taxon>
        <taxon>Lyophyllaceae</taxon>
        <taxon>Lyophyllum</taxon>
    </lineage>
</organism>
<gene>
    <name evidence="2" type="ORF">LshimejAT787_1201260</name>
</gene>